<feature type="binding site" evidence="5">
    <location>
        <position position="162"/>
    </location>
    <ligand>
        <name>ATP</name>
        <dbReference type="ChEBI" id="CHEBI:30616"/>
    </ligand>
</feature>
<dbReference type="SUPFAM" id="SSF54211">
    <property type="entry name" value="Ribosomal protein S5 domain 2-like"/>
    <property type="match status" value="1"/>
</dbReference>
<feature type="binding site" evidence="5">
    <location>
        <position position="30"/>
    </location>
    <ligand>
        <name>ATP</name>
        <dbReference type="ChEBI" id="CHEBI:30616"/>
    </ligand>
</feature>
<proteinExistence type="inferred from homology"/>
<evidence type="ECO:0000256" key="4">
    <source>
        <dbReference type="ARBA" id="ARBA00023186"/>
    </source>
</evidence>
<dbReference type="eggNOG" id="COG0326">
    <property type="taxonomic scope" value="Bacteria"/>
</dbReference>
<dbReference type="GO" id="GO:0005524">
    <property type="term" value="F:ATP binding"/>
    <property type="evidence" value="ECO:0007669"/>
    <property type="project" value="UniProtKB-KW"/>
</dbReference>
<feature type="binding site" evidence="5">
    <location>
        <position position="34"/>
    </location>
    <ligand>
        <name>ATP</name>
        <dbReference type="ChEBI" id="CHEBI:30616"/>
    </ligand>
</feature>
<dbReference type="Pfam" id="PF13589">
    <property type="entry name" value="HATPase_c_3"/>
    <property type="match status" value="1"/>
</dbReference>
<dbReference type="InterPro" id="IPR020568">
    <property type="entry name" value="Ribosomal_Su5_D2-typ_SF"/>
</dbReference>
<feature type="binding site" evidence="5">
    <location>
        <position position="74"/>
    </location>
    <ligand>
        <name>ATP</name>
        <dbReference type="ChEBI" id="CHEBI:30616"/>
    </ligand>
</feature>
<evidence type="ECO:0000256" key="5">
    <source>
        <dbReference type="PIRSR" id="PIRSR002583-1"/>
    </source>
</evidence>
<evidence type="ECO:0000256" key="1">
    <source>
        <dbReference type="ARBA" id="ARBA00008239"/>
    </source>
</evidence>
<keyword evidence="2 5" id="KW-0547">Nucleotide-binding</keyword>
<dbReference type="Proteomes" id="UP000008495">
    <property type="component" value="Unassembled WGS sequence"/>
</dbReference>
<dbReference type="Gene3D" id="3.30.230.80">
    <property type="match status" value="1"/>
</dbReference>
<dbReference type="AlphaFoldDB" id="K6UMY7"/>
<dbReference type="InterPro" id="IPR020575">
    <property type="entry name" value="Hsp90_N"/>
</dbReference>
<keyword evidence="6" id="KW-0346">Stress response</keyword>
<dbReference type="PIRSF" id="PIRSF002583">
    <property type="entry name" value="Hsp90"/>
    <property type="match status" value="1"/>
</dbReference>
<reference evidence="6 7" key="1">
    <citation type="submission" date="2012-08" db="EMBL/GenBank/DDBJ databases">
        <title>Whole genome shotgun sequence of Austwickia chelonae NBRC 105200.</title>
        <authorList>
            <person name="Yoshida I."/>
            <person name="Hosoyama A."/>
            <person name="Tsuchikane K."/>
            <person name="Katsumata H."/>
            <person name="Ando Y."/>
            <person name="Ohji S."/>
            <person name="Hamada M."/>
            <person name="Tamura T."/>
            <person name="Yamazoe A."/>
            <person name="Yamazaki S."/>
            <person name="Fujita N."/>
        </authorList>
    </citation>
    <scope>NUCLEOTIDE SEQUENCE [LARGE SCALE GENOMIC DNA]</scope>
    <source>
        <strain evidence="6 7">NBRC 105200</strain>
    </source>
</reference>
<sequence>MSAPFQVDLRGVVDLLSHHLYSGPRVYLRELIQNAADALTARLLLAPATAASAPPRITITPADVSPDGRFHLDDNGIGLTREDIDRFLVGIGSSSKPGAAASTQETFIGHFGIGLLACFLVSETIELCTRHDDEEPTWRWTAHSSGTYSVTESDLPRLERGTVVSLEARPEHAHLVREDTVRELIHEFAAYLPHEIVLHTATGPEQIVRRHFPWQADVRGRPCGSALSRRAEVTDLCNDLLGFSPLDWIDLTDPETGLRGIAYLLPHPAGQHGSHRVYADSMLVGDRCESLLPPWAVFARAVVDADRLPLTANREGLHEGELLQRTRDRLGSQILSWLTRTAQTDPSRIRAFLDVHELTVKCLATAHDDLLDAVSRWLTFESTLGPVTLPQFAEKCQVLRYAATVDDFRQLAPVESAQGSSLLNGGGTHDGALILRYAQLTGVPTQLVHPTSLLTALDTPSPGEESSYLPLLDLAGRVLDRAGCDMVVRSFSPAAVPALLLSDRGARSSSCRDGAGRSDDGAWTELLGSLRADTDRPQFVLNSRNQSIRSLRGCEDPGLQSSIIEALYAYALVSGHHPLRPYESALVSRALPHLVSLAMAPGEDV</sequence>
<dbReference type="InterPro" id="IPR001404">
    <property type="entry name" value="Hsp90_fam"/>
</dbReference>
<protein>
    <submittedName>
        <fullName evidence="6">Putative heat shock protein</fullName>
    </submittedName>
</protein>
<dbReference type="PANTHER" id="PTHR11528">
    <property type="entry name" value="HEAT SHOCK PROTEIN 90 FAMILY MEMBER"/>
    <property type="match status" value="1"/>
</dbReference>
<dbReference type="NCBIfam" id="NF010683">
    <property type="entry name" value="PRK14083.1"/>
    <property type="match status" value="1"/>
</dbReference>
<dbReference type="PRINTS" id="PR00775">
    <property type="entry name" value="HEATSHOCK90"/>
</dbReference>
<dbReference type="EMBL" id="BAGZ01000010">
    <property type="protein sequence ID" value="GAB78536.1"/>
    <property type="molecule type" value="Genomic_DNA"/>
</dbReference>
<comment type="caution">
    <text evidence="6">The sequence shown here is derived from an EMBL/GenBank/DDBJ whole genome shotgun (WGS) entry which is preliminary data.</text>
</comment>
<keyword evidence="7" id="KW-1185">Reference proteome</keyword>
<evidence type="ECO:0000256" key="3">
    <source>
        <dbReference type="ARBA" id="ARBA00022840"/>
    </source>
</evidence>
<gene>
    <name evidence="6" type="ORF">AUCHE_10_00030</name>
</gene>
<dbReference type="STRING" id="100225.SAMN05421595_2812"/>
<dbReference type="SUPFAM" id="SSF55874">
    <property type="entry name" value="ATPase domain of HSP90 chaperone/DNA topoisomerase II/histidine kinase"/>
    <property type="match status" value="1"/>
</dbReference>
<keyword evidence="3 5" id="KW-0067">ATP-binding</keyword>
<name>K6UMY7_9MICO</name>
<dbReference type="GO" id="GO:0051082">
    <property type="term" value="F:unfolded protein binding"/>
    <property type="evidence" value="ECO:0007669"/>
    <property type="project" value="InterPro"/>
</dbReference>
<organism evidence="6 7">
    <name type="scientific">Austwickia chelonae NBRC 105200</name>
    <dbReference type="NCBI Taxonomy" id="1184607"/>
    <lineage>
        <taxon>Bacteria</taxon>
        <taxon>Bacillati</taxon>
        <taxon>Actinomycetota</taxon>
        <taxon>Actinomycetes</taxon>
        <taxon>Micrococcales</taxon>
        <taxon>Dermatophilaceae</taxon>
        <taxon>Austwickia</taxon>
    </lineage>
</organism>
<dbReference type="Pfam" id="PF00183">
    <property type="entry name" value="HSP90"/>
    <property type="match status" value="1"/>
</dbReference>
<dbReference type="Gene3D" id="3.30.565.10">
    <property type="entry name" value="Histidine kinase-like ATPase, C-terminal domain"/>
    <property type="match status" value="1"/>
</dbReference>
<dbReference type="RefSeq" id="WP_006503291.1">
    <property type="nucleotide sequence ID" value="NZ_BAGZ01000010.1"/>
</dbReference>
<dbReference type="GO" id="GO:0140662">
    <property type="term" value="F:ATP-dependent protein folding chaperone"/>
    <property type="evidence" value="ECO:0007669"/>
    <property type="project" value="InterPro"/>
</dbReference>
<evidence type="ECO:0000313" key="7">
    <source>
        <dbReference type="Proteomes" id="UP000008495"/>
    </source>
</evidence>
<comment type="similarity">
    <text evidence="1">Belongs to the heat shock protein 90 family.</text>
</comment>
<keyword evidence="4" id="KW-0143">Chaperone</keyword>
<evidence type="ECO:0000256" key="2">
    <source>
        <dbReference type="ARBA" id="ARBA00022741"/>
    </source>
</evidence>
<dbReference type="GO" id="GO:0016887">
    <property type="term" value="F:ATP hydrolysis activity"/>
    <property type="evidence" value="ECO:0007669"/>
    <property type="project" value="InterPro"/>
</dbReference>
<evidence type="ECO:0000313" key="6">
    <source>
        <dbReference type="EMBL" id="GAB78536.1"/>
    </source>
</evidence>
<dbReference type="InterPro" id="IPR036890">
    <property type="entry name" value="HATPase_C_sf"/>
</dbReference>
<accession>K6UMY7</accession>